<feature type="transmembrane region" description="Helical" evidence="1">
    <location>
        <begin position="34"/>
        <end position="61"/>
    </location>
</feature>
<organism evidence="2">
    <name type="scientific">Trypanosoma congolense (strain IL3000)</name>
    <dbReference type="NCBI Taxonomy" id="1068625"/>
    <lineage>
        <taxon>Eukaryota</taxon>
        <taxon>Discoba</taxon>
        <taxon>Euglenozoa</taxon>
        <taxon>Kinetoplastea</taxon>
        <taxon>Metakinetoplastina</taxon>
        <taxon>Trypanosomatida</taxon>
        <taxon>Trypanosomatidae</taxon>
        <taxon>Trypanosoma</taxon>
        <taxon>Nannomonas</taxon>
    </lineage>
</organism>
<protein>
    <submittedName>
        <fullName evidence="2">Uncharacterized protein</fullName>
    </submittedName>
</protein>
<keyword evidence="1" id="KW-1133">Transmembrane helix</keyword>
<proteinExistence type="predicted"/>
<reference evidence="2" key="1">
    <citation type="journal article" date="2012" name="Proc. Natl. Acad. Sci. U.S.A.">
        <title>Antigenic diversity is generated by distinct evolutionary mechanisms in African trypanosome species.</title>
        <authorList>
            <person name="Jackson A.P."/>
            <person name="Berry A."/>
            <person name="Aslett M."/>
            <person name="Allison H.C."/>
            <person name="Burton P."/>
            <person name="Vavrova-Anderson J."/>
            <person name="Brown R."/>
            <person name="Browne H."/>
            <person name="Corton N."/>
            <person name="Hauser H."/>
            <person name="Gamble J."/>
            <person name="Gilderthorp R."/>
            <person name="Marcello L."/>
            <person name="McQuillan J."/>
            <person name="Otto T.D."/>
            <person name="Quail M.A."/>
            <person name="Sanders M.J."/>
            <person name="van Tonder A."/>
            <person name="Ginger M.L."/>
            <person name="Field M.C."/>
            <person name="Barry J.D."/>
            <person name="Hertz-Fowler C."/>
            <person name="Berriman M."/>
        </authorList>
    </citation>
    <scope>NUCLEOTIDE SEQUENCE</scope>
    <source>
        <strain evidence="2">IL3000</strain>
    </source>
</reference>
<accession>G0UMF1</accession>
<dbReference type="AlphaFoldDB" id="G0UMF1"/>
<feature type="transmembrane region" description="Helical" evidence="1">
    <location>
        <begin position="73"/>
        <end position="97"/>
    </location>
</feature>
<keyword evidence="1" id="KW-0472">Membrane</keyword>
<sequence>MQLLRDMTTLKPRSAAFSGPSSSRVLFFPPQSIFLFYLFLISLLYFISGNARGTCTAFFLAVPLAHSPLGNQFLLFLFSPFHLYLFPFFVSTSFFFFKKK</sequence>
<gene>
    <name evidence="2" type="ORF">TCIL3000_5_460</name>
</gene>
<keyword evidence="1" id="KW-0812">Transmembrane</keyword>
<dbReference type="EMBL" id="HE575318">
    <property type="protein sequence ID" value="CCC90357.1"/>
    <property type="molecule type" value="Genomic_DNA"/>
</dbReference>
<evidence type="ECO:0000256" key="1">
    <source>
        <dbReference type="SAM" id="Phobius"/>
    </source>
</evidence>
<evidence type="ECO:0000313" key="2">
    <source>
        <dbReference type="EMBL" id="CCC90357.1"/>
    </source>
</evidence>
<name>G0UMF1_TRYCI</name>